<protein>
    <recommendedName>
        <fullName evidence="4">Nucleotidase</fullName>
    </recommendedName>
</protein>
<sequence>MRIAIDVDSTLHHYWDVLSDTARRRFGVELPYEEQFTWGVTRLKPEQLRVCIDETHSEQNILAGRPYPGAVETINRWHEAGHFIHITSHRSTGCQAATARWLERIGLQYDELYCSWDKMSRCGEIGIDLLIDDAPENLRKAVDRGIAAATIAHPWNEDVVAEEGLIAADDWPTLAARLEAVLEPLRRRRGAVA</sequence>
<comment type="similarity">
    <text evidence="1">Belongs to the 5'(3')-deoxyribonucleotidase family.</text>
</comment>
<gene>
    <name evidence="3" type="ORF">AVDCRST_MAG13-125</name>
</gene>
<reference evidence="3" key="1">
    <citation type="submission" date="2020-02" db="EMBL/GenBank/DDBJ databases">
        <authorList>
            <person name="Meier V. D."/>
        </authorList>
    </citation>
    <scope>NUCLEOTIDE SEQUENCE</scope>
    <source>
        <strain evidence="3">AVDCRST_MAG13</strain>
    </source>
</reference>
<dbReference type="GO" id="GO:0008253">
    <property type="term" value="F:5'-nucleotidase activity"/>
    <property type="evidence" value="ECO:0007669"/>
    <property type="project" value="InterPro"/>
</dbReference>
<name>A0A6J4RDD0_9ACTN</name>
<evidence type="ECO:0000256" key="1">
    <source>
        <dbReference type="ARBA" id="ARBA00009589"/>
    </source>
</evidence>
<evidence type="ECO:0000313" key="3">
    <source>
        <dbReference type="EMBL" id="CAA9466949.1"/>
    </source>
</evidence>
<dbReference type="EMBL" id="CADCVO010000022">
    <property type="protein sequence ID" value="CAA9466949.1"/>
    <property type="molecule type" value="Genomic_DNA"/>
</dbReference>
<evidence type="ECO:0008006" key="4">
    <source>
        <dbReference type="Google" id="ProtNLM"/>
    </source>
</evidence>
<dbReference type="InterPro" id="IPR023214">
    <property type="entry name" value="HAD_sf"/>
</dbReference>
<feature type="active site" description="Nucleophile" evidence="2">
    <location>
        <position position="6"/>
    </location>
</feature>
<dbReference type="InterPro" id="IPR036412">
    <property type="entry name" value="HAD-like_sf"/>
</dbReference>
<dbReference type="InterPro" id="IPR010708">
    <property type="entry name" value="5'(3')-deoxyribonucleotidase"/>
</dbReference>
<dbReference type="Pfam" id="PF06941">
    <property type="entry name" value="NT5C"/>
    <property type="match status" value="1"/>
</dbReference>
<organism evidence="3">
    <name type="scientific">uncultured Solirubrobacteraceae bacterium</name>
    <dbReference type="NCBI Taxonomy" id="1162706"/>
    <lineage>
        <taxon>Bacteria</taxon>
        <taxon>Bacillati</taxon>
        <taxon>Actinomycetota</taxon>
        <taxon>Thermoleophilia</taxon>
        <taxon>Solirubrobacterales</taxon>
        <taxon>Solirubrobacteraceae</taxon>
        <taxon>environmental samples</taxon>
    </lineage>
</organism>
<dbReference type="Gene3D" id="3.40.50.1000">
    <property type="entry name" value="HAD superfamily/HAD-like"/>
    <property type="match status" value="1"/>
</dbReference>
<accession>A0A6J4RDD0</accession>
<evidence type="ECO:0000256" key="2">
    <source>
        <dbReference type="PIRSR" id="PIRSR610708-1"/>
    </source>
</evidence>
<feature type="active site" description="Proton donor" evidence="2">
    <location>
        <position position="8"/>
    </location>
</feature>
<dbReference type="SUPFAM" id="SSF56784">
    <property type="entry name" value="HAD-like"/>
    <property type="match status" value="1"/>
</dbReference>
<dbReference type="AlphaFoldDB" id="A0A6J4RDD0"/>
<dbReference type="GO" id="GO:0009264">
    <property type="term" value="P:deoxyribonucleotide catabolic process"/>
    <property type="evidence" value="ECO:0007669"/>
    <property type="project" value="InterPro"/>
</dbReference>
<proteinExistence type="inferred from homology"/>